<dbReference type="InterPro" id="IPR014756">
    <property type="entry name" value="Ig_E-set"/>
</dbReference>
<dbReference type="Gene3D" id="2.60.40.1220">
    <property type="match status" value="1"/>
</dbReference>
<sequence>MTVTAVPGDTRARPRRARVALVAAAAVLVAVAVLALAAKPGAPPRLLSTEAAADTGPAEIVLTFSGRPDASTSHVAVRDADGMVINAGELSADGARLRQPVRAPGPGGFTVAFHVTFDDGAELSGSTASGAVAAPAAADTAAGEHSHGVDPVGAVLLLLDAATVAVVGVLLMRRPRRPLSARDNDGIDR</sequence>
<dbReference type="InterPro" id="IPR007348">
    <property type="entry name" value="CopC_dom"/>
</dbReference>
<dbReference type="InterPro" id="IPR014755">
    <property type="entry name" value="Cu-Rt/internalin_Ig-like"/>
</dbReference>
<dbReference type="SUPFAM" id="SSF81296">
    <property type="entry name" value="E set domains"/>
    <property type="match status" value="1"/>
</dbReference>
<keyword evidence="3" id="KW-0812">Transmembrane</keyword>
<evidence type="ECO:0000313" key="5">
    <source>
        <dbReference type="EMBL" id="GAA1798551.1"/>
    </source>
</evidence>
<dbReference type="EMBL" id="BAAALT010000053">
    <property type="protein sequence ID" value="GAA1798551.1"/>
    <property type="molecule type" value="Genomic_DNA"/>
</dbReference>
<comment type="caution">
    <text evidence="5">The sequence shown here is derived from an EMBL/GenBank/DDBJ whole genome shotgun (WGS) entry which is preliminary data.</text>
</comment>
<evidence type="ECO:0000256" key="1">
    <source>
        <dbReference type="ARBA" id="ARBA00022729"/>
    </source>
</evidence>
<gene>
    <name evidence="5" type="ORF">GCM10009682_20170</name>
</gene>
<dbReference type="Proteomes" id="UP001500218">
    <property type="component" value="Unassembled WGS sequence"/>
</dbReference>
<feature type="transmembrane region" description="Helical" evidence="3">
    <location>
        <begin position="152"/>
        <end position="172"/>
    </location>
</feature>
<organism evidence="5 6">
    <name type="scientific">Luedemannella flava</name>
    <dbReference type="NCBI Taxonomy" id="349316"/>
    <lineage>
        <taxon>Bacteria</taxon>
        <taxon>Bacillati</taxon>
        <taxon>Actinomycetota</taxon>
        <taxon>Actinomycetes</taxon>
        <taxon>Micromonosporales</taxon>
        <taxon>Micromonosporaceae</taxon>
        <taxon>Luedemannella</taxon>
    </lineage>
</organism>
<keyword evidence="6" id="KW-1185">Reference proteome</keyword>
<feature type="transmembrane region" description="Helical" evidence="3">
    <location>
        <begin position="19"/>
        <end position="38"/>
    </location>
</feature>
<keyword evidence="1" id="KW-0732">Signal</keyword>
<evidence type="ECO:0000259" key="4">
    <source>
        <dbReference type="Pfam" id="PF04234"/>
    </source>
</evidence>
<reference evidence="6" key="1">
    <citation type="journal article" date="2019" name="Int. J. Syst. Evol. Microbiol.">
        <title>The Global Catalogue of Microorganisms (GCM) 10K type strain sequencing project: providing services to taxonomists for standard genome sequencing and annotation.</title>
        <authorList>
            <consortium name="The Broad Institute Genomics Platform"/>
            <consortium name="The Broad Institute Genome Sequencing Center for Infectious Disease"/>
            <person name="Wu L."/>
            <person name="Ma J."/>
        </authorList>
    </citation>
    <scope>NUCLEOTIDE SEQUENCE [LARGE SCALE GENOMIC DNA]</scope>
    <source>
        <strain evidence="6">JCM 13250</strain>
    </source>
</reference>
<evidence type="ECO:0000256" key="3">
    <source>
        <dbReference type="SAM" id="Phobius"/>
    </source>
</evidence>
<keyword evidence="2" id="KW-0186">Copper</keyword>
<accession>A0ABP4Y3L9</accession>
<proteinExistence type="predicted"/>
<feature type="domain" description="CopC" evidence="4">
    <location>
        <begin position="50"/>
        <end position="127"/>
    </location>
</feature>
<evidence type="ECO:0000313" key="6">
    <source>
        <dbReference type="Proteomes" id="UP001500218"/>
    </source>
</evidence>
<evidence type="ECO:0000256" key="2">
    <source>
        <dbReference type="ARBA" id="ARBA00023008"/>
    </source>
</evidence>
<keyword evidence="3" id="KW-1133">Transmembrane helix</keyword>
<protein>
    <recommendedName>
        <fullName evidence="4">CopC domain-containing protein</fullName>
    </recommendedName>
</protein>
<name>A0ABP4Y3L9_9ACTN</name>
<dbReference type="Pfam" id="PF04234">
    <property type="entry name" value="CopC"/>
    <property type="match status" value="1"/>
</dbReference>
<dbReference type="RefSeq" id="WP_344128715.1">
    <property type="nucleotide sequence ID" value="NZ_BAAALT010000053.1"/>
</dbReference>
<keyword evidence="3" id="KW-0472">Membrane</keyword>